<dbReference type="EMBL" id="GGEC01079722">
    <property type="protein sequence ID" value="MBX60206.1"/>
    <property type="molecule type" value="Transcribed_RNA"/>
</dbReference>
<accession>A0A2P2PZR7</accession>
<reference evidence="1" key="1">
    <citation type="submission" date="2018-02" db="EMBL/GenBank/DDBJ databases">
        <title>Rhizophora mucronata_Transcriptome.</title>
        <authorList>
            <person name="Meera S.P."/>
            <person name="Sreeshan A."/>
            <person name="Augustine A."/>
        </authorList>
    </citation>
    <scope>NUCLEOTIDE SEQUENCE</scope>
    <source>
        <tissue evidence="1">Leaf</tissue>
    </source>
</reference>
<sequence>MYNKMHKDPTHQPHIDGMISIVIGRLMSA</sequence>
<organism evidence="1">
    <name type="scientific">Rhizophora mucronata</name>
    <name type="common">Asiatic mangrove</name>
    <dbReference type="NCBI Taxonomy" id="61149"/>
    <lineage>
        <taxon>Eukaryota</taxon>
        <taxon>Viridiplantae</taxon>
        <taxon>Streptophyta</taxon>
        <taxon>Embryophyta</taxon>
        <taxon>Tracheophyta</taxon>
        <taxon>Spermatophyta</taxon>
        <taxon>Magnoliopsida</taxon>
        <taxon>eudicotyledons</taxon>
        <taxon>Gunneridae</taxon>
        <taxon>Pentapetalae</taxon>
        <taxon>rosids</taxon>
        <taxon>fabids</taxon>
        <taxon>Malpighiales</taxon>
        <taxon>Rhizophoraceae</taxon>
        <taxon>Rhizophora</taxon>
    </lineage>
</organism>
<proteinExistence type="predicted"/>
<protein>
    <submittedName>
        <fullName evidence="1">Uncharacterized protein</fullName>
    </submittedName>
</protein>
<evidence type="ECO:0000313" key="1">
    <source>
        <dbReference type="EMBL" id="MBX60206.1"/>
    </source>
</evidence>
<name>A0A2P2PZR7_RHIMU</name>
<dbReference type="AlphaFoldDB" id="A0A2P2PZR7"/>